<dbReference type="HOGENOM" id="CLU_118613_4_1_2"/>
<name>A2BJ86_HYPBU</name>
<dbReference type="KEGG" id="hbu:Hbut_0175"/>
<dbReference type="EMBL" id="CP000493">
    <property type="protein sequence ID" value="ABM80047.1"/>
    <property type="molecule type" value="Genomic_DNA"/>
</dbReference>
<dbReference type="Pfam" id="PF03259">
    <property type="entry name" value="Robl_LC7"/>
    <property type="match status" value="1"/>
</dbReference>
<dbReference type="SUPFAM" id="SSF103196">
    <property type="entry name" value="Roadblock/LC7 domain"/>
    <property type="match status" value="1"/>
</dbReference>
<dbReference type="eggNOG" id="arCOG02603">
    <property type="taxonomic scope" value="Archaea"/>
</dbReference>
<protein>
    <submittedName>
        <fullName evidence="2">Conserved archaeal protein</fullName>
    </submittedName>
</protein>
<keyword evidence="3" id="KW-1185">Reference proteome</keyword>
<evidence type="ECO:0000313" key="2">
    <source>
        <dbReference type="EMBL" id="ABM80047.1"/>
    </source>
</evidence>
<dbReference type="AlphaFoldDB" id="A2BJ86"/>
<dbReference type="Proteomes" id="UP000002593">
    <property type="component" value="Chromosome"/>
</dbReference>
<dbReference type="SMART" id="SM00960">
    <property type="entry name" value="Robl_LC7"/>
    <property type="match status" value="1"/>
</dbReference>
<dbReference type="InterPro" id="IPR004942">
    <property type="entry name" value="Roadblock/LAMTOR2_dom"/>
</dbReference>
<evidence type="ECO:0000313" key="3">
    <source>
        <dbReference type="Proteomes" id="UP000002593"/>
    </source>
</evidence>
<gene>
    <name evidence="2" type="ordered locus">Hbut_0175</name>
</gene>
<dbReference type="EnsemblBacteria" id="ABM80047">
    <property type="protein sequence ID" value="ABM80047"/>
    <property type="gene ID" value="Hbut_0175"/>
</dbReference>
<accession>A2BJ86</accession>
<dbReference type="RefSeq" id="WP_011821364.1">
    <property type="nucleotide sequence ID" value="NC_008818.1"/>
</dbReference>
<dbReference type="OrthoDB" id="109999at2157"/>
<dbReference type="GeneID" id="4781422"/>
<organism evidence="2 3">
    <name type="scientific">Hyperthermus butylicus (strain DSM 5456 / JCM 9403 / PLM1-5)</name>
    <dbReference type="NCBI Taxonomy" id="415426"/>
    <lineage>
        <taxon>Archaea</taxon>
        <taxon>Thermoproteota</taxon>
        <taxon>Thermoprotei</taxon>
        <taxon>Desulfurococcales</taxon>
        <taxon>Pyrodictiaceae</taxon>
        <taxon>Hyperthermus</taxon>
    </lineage>
</organism>
<feature type="domain" description="Roadblock/LAMTOR2" evidence="1">
    <location>
        <begin position="4"/>
        <end position="94"/>
    </location>
</feature>
<sequence>MSMLPQILSSLINVPGVVGVFIISKDGFVIDKATSSVLNIDDDVLAAMITTAYGSVIQPGAELHIGEPEIVTMEYSNHYVLIVDAGEYILALLADRGRAILGRLRYELRRQAESIRMAART</sequence>
<evidence type="ECO:0000259" key="1">
    <source>
        <dbReference type="SMART" id="SM00960"/>
    </source>
</evidence>
<dbReference type="Gene3D" id="3.30.450.30">
    <property type="entry name" value="Dynein light chain 2a, cytoplasmic"/>
    <property type="match status" value="1"/>
</dbReference>
<reference evidence="2 3" key="1">
    <citation type="journal article" date="2007" name="Archaea">
        <title>The genome of Hyperthermus butylicus: a sulfur-reducing, peptide fermenting, neutrophilic Crenarchaeote growing up to 108 degrees C.</title>
        <authorList>
            <person name="Brugger K."/>
            <person name="Chen L."/>
            <person name="Stark M."/>
            <person name="Zibat A."/>
            <person name="Redder P."/>
            <person name="Ruepp A."/>
            <person name="Awayez M."/>
            <person name="She Q."/>
            <person name="Garrett R.A."/>
            <person name="Klenk H.P."/>
        </authorList>
    </citation>
    <scope>NUCLEOTIDE SEQUENCE [LARGE SCALE GENOMIC DNA]</scope>
    <source>
        <strain evidence="3">DSM 5456 / JCM 9403 / PLM1-5</strain>
    </source>
</reference>
<proteinExistence type="predicted"/>